<name>A0A9D4HH05_DREPO</name>
<comment type="caution">
    <text evidence="2">The sequence shown here is derived from an EMBL/GenBank/DDBJ whole genome shotgun (WGS) entry which is preliminary data.</text>
</comment>
<dbReference type="AlphaFoldDB" id="A0A9D4HH05"/>
<sequence length="93" mass="10085">MSVFESLESTNKHFSSPWKASKDLAEQKPLEGGKSYKSLVADPTTGLDLSKLPGLDRDIGKLSLTMPVASSPISVLSPCWSIGTERALIHRSR</sequence>
<keyword evidence="3" id="KW-1185">Reference proteome</keyword>
<reference evidence="2" key="1">
    <citation type="journal article" date="2019" name="bioRxiv">
        <title>The Genome of the Zebra Mussel, Dreissena polymorpha: A Resource for Invasive Species Research.</title>
        <authorList>
            <person name="McCartney M.A."/>
            <person name="Auch B."/>
            <person name="Kono T."/>
            <person name="Mallez S."/>
            <person name="Zhang Y."/>
            <person name="Obille A."/>
            <person name="Becker A."/>
            <person name="Abrahante J.E."/>
            <person name="Garbe J."/>
            <person name="Badalamenti J.P."/>
            <person name="Herman A."/>
            <person name="Mangelson H."/>
            <person name="Liachko I."/>
            <person name="Sullivan S."/>
            <person name="Sone E.D."/>
            <person name="Koren S."/>
            <person name="Silverstein K.A.T."/>
            <person name="Beckman K.B."/>
            <person name="Gohl D.M."/>
        </authorList>
    </citation>
    <scope>NUCLEOTIDE SEQUENCE</scope>
    <source>
        <strain evidence="2">Duluth1</strain>
        <tissue evidence="2">Whole animal</tissue>
    </source>
</reference>
<evidence type="ECO:0000256" key="1">
    <source>
        <dbReference type="SAM" id="MobiDB-lite"/>
    </source>
</evidence>
<accession>A0A9D4HH05</accession>
<dbReference type="EMBL" id="JAIWYP010000013">
    <property type="protein sequence ID" value="KAH3717124.1"/>
    <property type="molecule type" value="Genomic_DNA"/>
</dbReference>
<feature type="region of interest" description="Disordered" evidence="1">
    <location>
        <begin position="1"/>
        <end position="21"/>
    </location>
</feature>
<gene>
    <name evidence="2" type="ORF">DPMN_059902</name>
</gene>
<evidence type="ECO:0000313" key="2">
    <source>
        <dbReference type="EMBL" id="KAH3717124.1"/>
    </source>
</evidence>
<proteinExistence type="predicted"/>
<evidence type="ECO:0000313" key="3">
    <source>
        <dbReference type="Proteomes" id="UP000828390"/>
    </source>
</evidence>
<dbReference type="Proteomes" id="UP000828390">
    <property type="component" value="Unassembled WGS sequence"/>
</dbReference>
<reference evidence="2" key="2">
    <citation type="submission" date="2020-11" db="EMBL/GenBank/DDBJ databases">
        <authorList>
            <person name="McCartney M.A."/>
            <person name="Auch B."/>
            <person name="Kono T."/>
            <person name="Mallez S."/>
            <person name="Becker A."/>
            <person name="Gohl D.M."/>
            <person name="Silverstein K.A.T."/>
            <person name="Koren S."/>
            <person name="Bechman K.B."/>
            <person name="Herman A."/>
            <person name="Abrahante J.E."/>
            <person name="Garbe J."/>
        </authorList>
    </citation>
    <scope>NUCLEOTIDE SEQUENCE</scope>
    <source>
        <strain evidence="2">Duluth1</strain>
        <tissue evidence="2">Whole animal</tissue>
    </source>
</reference>
<protein>
    <submittedName>
        <fullName evidence="2">Uncharacterized protein</fullName>
    </submittedName>
</protein>
<organism evidence="2 3">
    <name type="scientific">Dreissena polymorpha</name>
    <name type="common">Zebra mussel</name>
    <name type="synonym">Mytilus polymorpha</name>
    <dbReference type="NCBI Taxonomy" id="45954"/>
    <lineage>
        <taxon>Eukaryota</taxon>
        <taxon>Metazoa</taxon>
        <taxon>Spiralia</taxon>
        <taxon>Lophotrochozoa</taxon>
        <taxon>Mollusca</taxon>
        <taxon>Bivalvia</taxon>
        <taxon>Autobranchia</taxon>
        <taxon>Heteroconchia</taxon>
        <taxon>Euheterodonta</taxon>
        <taxon>Imparidentia</taxon>
        <taxon>Neoheterodontei</taxon>
        <taxon>Myida</taxon>
        <taxon>Dreissenoidea</taxon>
        <taxon>Dreissenidae</taxon>
        <taxon>Dreissena</taxon>
    </lineage>
</organism>